<dbReference type="EMBL" id="DYVE01000121">
    <property type="protein sequence ID" value="HJG27960.1"/>
    <property type="molecule type" value="Genomic_DNA"/>
</dbReference>
<dbReference type="GO" id="GO:0005886">
    <property type="term" value="C:plasma membrane"/>
    <property type="evidence" value="ECO:0007669"/>
    <property type="project" value="UniProtKB-SubCell"/>
</dbReference>
<feature type="transmembrane region" description="Helical" evidence="2">
    <location>
        <begin position="161"/>
        <end position="178"/>
    </location>
</feature>
<feature type="transmembrane region" description="Helical" evidence="2">
    <location>
        <begin position="272"/>
        <end position="291"/>
    </location>
</feature>
<reference evidence="3" key="2">
    <citation type="submission" date="2021-09" db="EMBL/GenBank/DDBJ databases">
        <authorList>
            <person name="Gilroy R."/>
        </authorList>
    </citation>
    <scope>NUCLEOTIDE SEQUENCE</scope>
    <source>
        <strain evidence="3">ChiBcec21-2208</strain>
    </source>
</reference>
<dbReference type="Proteomes" id="UP000782880">
    <property type="component" value="Unassembled WGS sequence"/>
</dbReference>
<evidence type="ECO:0000313" key="4">
    <source>
        <dbReference type="Proteomes" id="UP000782880"/>
    </source>
</evidence>
<feature type="transmembrane region" description="Helical" evidence="2">
    <location>
        <begin position="363"/>
        <end position="382"/>
    </location>
</feature>
<dbReference type="PANTHER" id="PTHR23526">
    <property type="entry name" value="INTEGRAL MEMBRANE TRANSPORT PROTEIN-RELATED"/>
    <property type="match status" value="1"/>
</dbReference>
<dbReference type="Gene3D" id="1.20.1250.20">
    <property type="entry name" value="MFS general substrate transporter like domains"/>
    <property type="match status" value="2"/>
</dbReference>
<organism evidence="3 4">
    <name type="scientific">Subdoligranulum variabile</name>
    <dbReference type="NCBI Taxonomy" id="214851"/>
    <lineage>
        <taxon>Bacteria</taxon>
        <taxon>Bacillati</taxon>
        <taxon>Bacillota</taxon>
        <taxon>Clostridia</taxon>
        <taxon>Eubacteriales</taxon>
        <taxon>Oscillospiraceae</taxon>
        <taxon>Subdoligranulum</taxon>
    </lineage>
</organism>
<dbReference type="GO" id="GO:0022857">
    <property type="term" value="F:transmembrane transporter activity"/>
    <property type="evidence" value="ECO:0007669"/>
    <property type="project" value="InterPro"/>
</dbReference>
<protein>
    <submittedName>
        <fullName evidence="3">MFS transporter</fullName>
    </submittedName>
</protein>
<proteinExistence type="predicted"/>
<comment type="subcellular location">
    <subcellularLocation>
        <location evidence="1">Cell membrane</location>
        <topology evidence="1">Multi-pass membrane protein</topology>
    </subcellularLocation>
</comment>
<dbReference type="AlphaFoldDB" id="A0A921IL28"/>
<evidence type="ECO:0000256" key="1">
    <source>
        <dbReference type="ARBA" id="ARBA00004651"/>
    </source>
</evidence>
<keyword evidence="2" id="KW-0812">Transmembrane</keyword>
<feature type="transmembrane region" description="Helical" evidence="2">
    <location>
        <begin position="303"/>
        <end position="321"/>
    </location>
</feature>
<keyword evidence="2" id="KW-0472">Membrane</keyword>
<sequence length="426" mass="45156">MGLFRQLFFPPEPPTETQLEAGRHALITEGAVAAVLYSVGTGNFLAGYLSQLGASISFCAFVAMIPQLGCVLQFFSPFLFERIHHRKLSIWLLCVVYRFALAAVFLVPLAVPGHSQARWVVLALYTVSFFAAGVVTPGLSHLTLGLAPEGRRGAFFARKDIAAVCVNSAATLVLGRLLDRFTRGGDPDTGYLLIGIVCTLLALFDAVLLALVHENPVAFVSKVRPTDILRPVRDASYRPLLLYCILGGLPGGLSTPFLSVYQLRVLGLSHSFITTVGVVSAVAGMAGSWYWGRLADAAGWRRVIWLTAGINLSCTLGWALIRPAWAPFTAPVLMVATAACSSGATIASMNLQFASSPANAKTTYISVTSASASIAACLMASVGTTVQPMLETVFGNGSIPCLFLLAGLLGFANLAVNGRKLPNTKS</sequence>
<dbReference type="SUPFAM" id="SSF103473">
    <property type="entry name" value="MFS general substrate transporter"/>
    <property type="match status" value="1"/>
</dbReference>
<feature type="transmembrane region" description="Helical" evidence="2">
    <location>
        <begin position="52"/>
        <end position="76"/>
    </location>
</feature>
<dbReference type="InterPro" id="IPR011701">
    <property type="entry name" value="MFS"/>
</dbReference>
<dbReference type="CDD" id="cd06174">
    <property type="entry name" value="MFS"/>
    <property type="match status" value="1"/>
</dbReference>
<keyword evidence="2" id="KW-1133">Transmembrane helix</keyword>
<comment type="caution">
    <text evidence="3">The sequence shown here is derived from an EMBL/GenBank/DDBJ whole genome shotgun (WGS) entry which is preliminary data.</text>
</comment>
<feature type="transmembrane region" description="Helical" evidence="2">
    <location>
        <begin position="117"/>
        <end position="140"/>
    </location>
</feature>
<feature type="transmembrane region" description="Helical" evidence="2">
    <location>
        <begin position="88"/>
        <end position="111"/>
    </location>
</feature>
<dbReference type="PANTHER" id="PTHR23526:SF2">
    <property type="entry name" value="MAJOR FACILITATOR SUPERFAMILY (MFS) PROFILE DOMAIN-CONTAINING PROTEIN"/>
    <property type="match status" value="1"/>
</dbReference>
<dbReference type="InterPro" id="IPR036259">
    <property type="entry name" value="MFS_trans_sf"/>
</dbReference>
<accession>A0A921IL28</accession>
<reference evidence="3" key="1">
    <citation type="journal article" date="2021" name="PeerJ">
        <title>Extensive microbial diversity within the chicken gut microbiome revealed by metagenomics and culture.</title>
        <authorList>
            <person name="Gilroy R."/>
            <person name="Ravi A."/>
            <person name="Getino M."/>
            <person name="Pursley I."/>
            <person name="Horton D.L."/>
            <person name="Alikhan N.F."/>
            <person name="Baker D."/>
            <person name="Gharbi K."/>
            <person name="Hall N."/>
            <person name="Watson M."/>
            <person name="Adriaenssens E.M."/>
            <person name="Foster-Nyarko E."/>
            <person name="Jarju S."/>
            <person name="Secka A."/>
            <person name="Antonio M."/>
            <person name="Oren A."/>
            <person name="Chaudhuri R.R."/>
            <person name="La Ragione R."/>
            <person name="Hildebrand F."/>
            <person name="Pallen M.J."/>
        </authorList>
    </citation>
    <scope>NUCLEOTIDE SEQUENCE</scope>
    <source>
        <strain evidence="3">ChiBcec21-2208</strain>
    </source>
</reference>
<dbReference type="Pfam" id="PF07690">
    <property type="entry name" value="MFS_1"/>
    <property type="match status" value="1"/>
</dbReference>
<name>A0A921IL28_9FIRM</name>
<feature type="transmembrane region" description="Helical" evidence="2">
    <location>
        <begin position="190"/>
        <end position="212"/>
    </location>
</feature>
<evidence type="ECO:0000313" key="3">
    <source>
        <dbReference type="EMBL" id="HJG27960.1"/>
    </source>
</evidence>
<feature type="transmembrane region" description="Helical" evidence="2">
    <location>
        <begin position="394"/>
        <end position="416"/>
    </location>
</feature>
<feature type="transmembrane region" description="Helical" evidence="2">
    <location>
        <begin position="240"/>
        <end position="260"/>
    </location>
</feature>
<gene>
    <name evidence="3" type="ORF">K8V20_04850</name>
</gene>
<feature type="transmembrane region" description="Helical" evidence="2">
    <location>
        <begin position="333"/>
        <end position="351"/>
    </location>
</feature>
<dbReference type="InterPro" id="IPR052528">
    <property type="entry name" value="Sugar_transport-like"/>
</dbReference>
<evidence type="ECO:0000256" key="2">
    <source>
        <dbReference type="SAM" id="Phobius"/>
    </source>
</evidence>